<organism evidence="2 3">
    <name type="scientific">Liparis tanakae</name>
    <name type="common">Tanaka's snailfish</name>
    <dbReference type="NCBI Taxonomy" id="230148"/>
    <lineage>
        <taxon>Eukaryota</taxon>
        <taxon>Metazoa</taxon>
        <taxon>Chordata</taxon>
        <taxon>Craniata</taxon>
        <taxon>Vertebrata</taxon>
        <taxon>Euteleostomi</taxon>
        <taxon>Actinopterygii</taxon>
        <taxon>Neopterygii</taxon>
        <taxon>Teleostei</taxon>
        <taxon>Neoteleostei</taxon>
        <taxon>Acanthomorphata</taxon>
        <taxon>Eupercaria</taxon>
        <taxon>Perciformes</taxon>
        <taxon>Cottioidei</taxon>
        <taxon>Cottales</taxon>
        <taxon>Liparidae</taxon>
        <taxon>Liparis</taxon>
    </lineage>
</organism>
<reference evidence="2 3" key="1">
    <citation type="submission" date="2019-03" db="EMBL/GenBank/DDBJ databases">
        <title>First draft genome of Liparis tanakae, snailfish: a comprehensive survey of snailfish specific genes.</title>
        <authorList>
            <person name="Kim W."/>
            <person name="Song I."/>
            <person name="Jeong J.-H."/>
            <person name="Kim D."/>
            <person name="Kim S."/>
            <person name="Ryu S."/>
            <person name="Song J.Y."/>
            <person name="Lee S.K."/>
        </authorList>
    </citation>
    <scope>NUCLEOTIDE SEQUENCE [LARGE SCALE GENOMIC DNA]</scope>
    <source>
        <tissue evidence="2">Muscle</tissue>
    </source>
</reference>
<accession>A0A4Z2HTQ3</accession>
<dbReference type="Proteomes" id="UP000314294">
    <property type="component" value="Unassembled WGS sequence"/>
</dbReference>
<dbReference type="AlphaFoldDB" id="A0A4Z2HTQ3"/>
<sequence>MNLDPSDVALLERGQHVQDRVEAAPPVESNIMSGEEFTSPEAQKELNSKRVWMRTTASK</sequence>
<keyword evidence="3" id="KW-1185">Reference proteome</keyword>
<evidence type="ECO:0000313" key="2">
    <source>
        <dbReference type="EMBL" id="TNN68364.1"/>
    </source>
</evidence>
<protein>
    <submittedName>
        <fullName evidence="2">Uncharacterized protein</fullName>
    </submittedName>
</protein>
<name>A0A4Z2HTQ3_9TELE</name>
<proteinExistence type="predicted"/>
<gene>
    <name evidence="2" type="ORF">EYF80_021417</name>
</gene>
<comment type="caution">
    <text evidence="2">The sequence shown here is derived from an EMBL/GenBank/DDBJ whole genome shotgun (WGS) entry which is preliminary data.</text>
</comment>
<evidence type="ECO:0000313" key="3">
    <source>
        <dbReference type="Proteomes" id="UP000314294"/>
    </source>
</evidence>
<feature type="region of interest" description="Disordered" evidence="1">
    <location>
        <begin position="28"/>
        <end position="59"/>
    </location>
</feature>
<evidence type="ECO:0000256" key="1">
    <source>
        <dbReference type="SAM" id="MobiDB-lite"/>
    </source>
</evidence>
<dbReference type="EMBL" id="SRLO01000191">
    <property type="protein sequence ID" value="TNN68364.1"/>
    <property type="molecule type" value="Genomic_DNA"/>
</dbReference>